<evidence type="ECO:0000313" key="2">
    <source>
        <dbReference type="Proteomes" id="UP000011864"/>
    </source>
</evidence>
<accession>M4RJI7</accession>
<protein>
    <submittedName>
        <fullName evidence="1">Uncharacterized protein</fullName>
    </submittedName>
</protein>
<evidence type="ECO:0000313" key="1">
    <source>
        <dbReference type="EMBL" id="AGH43746.1"/>
    </source>
</evidence>
<dbReference type="eggNOG" id="COG0438">
    <property type="taxonomic scope" value="Bacteria"/>
</dbReference>
<sequence length="117" mass="13418">MKAKQVSELLSESKIYIDFGEHPGKDRIPREAAMAKCVVITGVKGSAKNKYDIEVPDKYKIEENSEVFINTVGELISDIFENYEANLSDFTSYIEKIKKEKEVFQEQVCQFLSNENK</sequence>
<dbReference type="AlphaFoldDB" id="M4RJI7"/>
<dbReference type="HOGENOM" id="CLU_168252_0_0_6"/>
<reference evidence="1 2" key="1">
    <citation type="journal article" date="2013" name="Genome Announc.">
        <title>Complete Genome Sequence of Glaciecola psychrophila Strain 170T.</title>
        <authorList>
            <person name="Yin J."/>
            <person name="Chen J."/>
            <person name="Liu G."/>
            <person name="Yu Y."/>
            <person name="Song L."/>
            <person name="Wang X."/>
            <person name="Qu X."/>
        </authorList>
    </citation>
    <scope>NUCLEOTIDE SEQUENCE [LARGE SCALE GENOMIC DNA]</scope>
    <source>
        <strain evidence="1 2">170</strain>
    </source>
</reference>
<dbReference type="Proteomes" id="UP000011864">
    <property type="component" value="Chromosome"/>
</dbReference>
<proteinExistence type="predicted"/>
<dbReference type="EMBL" id="CP003837">
    <property type="protein sequence ID" value="AGH43746.1"/>
    <property type="molecule type" value="Genomic_DNA"/>
</dbReference>
<dbReference type="RefSeq" id="WP_015430597.1">
    <property type="nucleotide sequence ID" value="NC_020514.1"/>
</dbReference>
<dbReference type="STRING" id="1129794.C427_1637"/>
<dbReference type="PATRIC" id="fig|1129794.4.peg.1621"/>
<keyword evidence="2" id="KW-1185">Reference proteome</keyword>
<organism evidence="1 2">
    <name type="scientific">Paraglaciecola psychrophila 170</name>
    <dbReference type="NCBI Taxonomy" id="1129794"/>
    <lineage>
        <taxon>Bacteria</taxon>
        <taxon>Pseudomonadati</taxon>
        <taxon>Pseudomonadota</taxon>
        <taxon>Gammaproteobacteria</taxon>
        <taxon>Alteromonadales</taxon>
        <taxon>Alteromonadaceae</taxon>
        <taxon>Paraglaciecola</taxon>
    </lineage>
</organism>
<gene>
    <name evidence="1" type="ORF">C427_1637</name>
</gene>
<dbReference type="OrthoDB" id="6400528at2"/>
<dbReference type="KEGG" id="gps:C427_1637"/>
<name>M4RJI7_9ALTE</name>